<dbReference type="RefSeq" id="WP_037448108.1">
    <property type="nucleotide sequence ID" value="NZ_JFHR01000007.1"/>
</dbReference>
<dbReference type="OrthoDB" id="5379851at2"/>
<evidence type="ECO:0000313" key="1">
    <source>
        <dbReference type="EMBL" id="KEQ54764.1"/>
    </source>
</evidence>
<protein>
    <recommendedName>
        <fullName evidence="3">Nucleoside 2-deoxyribosyltransferase</fullName>
    </recommendedName>
</protein>
<dbReference type="EMBL" id="JFHR01000007">
    <property type="protein sequence ID" value="KEQ54764.1"/>
    <property type="molecule type" value="Genomic_DNA"/>
</dbReference>
<dbReference type="eggNOG" id="COG3613">
    <property type="taxonomic scope" value="Bacteria"/>
</dbReference>
<dbReference type="Gene3D" id="3.40.50.450">
    <property type="match status" value="1"/>
</dbReference>
<evidence type="ECO:0008006" key="3">
    <source>
        <dbReference type="Google" id="ProtNLM"/>
    </source>
</evidence>
<name>A0A081RHU1_SPHCR</name>
<accession>A0A081RHU1</accession>
<dbReference type="AlphaFoldDB" id="A0A081RHU1"/>
<comment type="caution">
    <text evidence="1">The sequence shown here is derived from an EMBL/GenBank/DDBJ whole genome shotgun (WGS) entry which is preliminary data.</text>
</comment>
<dbReference type="PATRIC" id="fig|46429.4.peg.954"/>
<evidence type="ECO:0000313" key="2">
    <source>
        <dbReference type="Proteomes" id="UP000028411"/>
    </source>
</evidence>
<organism evidence="1 2">
    <name type="scientific">Sphingobium chlorophenolicum</name>
    <dbReference type="NCBI Taxonomy" id="46429"/>
    <lineage>
        <taxon>Bacteria</taxon>
        <taxon>Pseudomonadati</taxon>
        <taxon>Pseudomonadota</taxon>
        <taxon>Alphaproteobacteria</taxon>
        <taxon>Sphingomonadales</taxon>
        <taxon>Sphingomonadaceae</taxon>
        <taxon>Sphingobium</taxon>
    </lineage>
</organism>
<proteinExistence type="predicted"/>
<reference evidence="1 2" key="1">
    <citation type="submission" date="2014-02" db="EMBL/GenBank/DDBJ databases">
        <title>Whole genome sequence of Sphingobium chlorophenolicum NBRC 16172.</title>
        <authorList>
            <person name="Gan H.M."/>
            <person name="Gan H.Y."/>
            <person name="Chew T.H."/>
            <person name="Savka M.A."/>
        </authorList>
    </citation>
    <scope>NUCLEOTIDE SEQUENCE [LARGE SCALE GENOMIC DNA]</scope>
    <source>
        <strain evidence="1 2">NBRC 16172</strain>
    </source>
</reference>
<gene>
    <name evidence="1" type="ORF">BV95_00993</name>
</gene>
<dbReference type="Proteomes" id="UP000028411">
    <property type="component" value="Unassembled WGS sequence"/>
</dbReference>
<dbReference type="eggNOG" id="COG4271">
    <property type="taxonomic scope" value="Bacteria"/>
</dbReference>
<sequence length="279" mass="31800">MFNLIMRWFDWAGGVGTMPLVRMFEYTEDHVADQFRQERLPLLDRLTRLPCLFMGEGTGEEVCHVGTITRARVANGDVHFEFVLDREVPPLTNATVFAGRGQLDMPHDFEFSRNHWAVKDIDLYRFLMRNVRPGRQRPSVFQLSDHENIEPQLASAMMPFDAAFTPVYDSIREAAEAAGLRCRRADDIWENPAIIQDVVSLIDRSRVVICDCTGRNPNVFYEAGIAHTLGREVILITQSGQDIPFDLRHLRYIPYLNNGEGRASLSAAIRGRLQTIIGH</sequence>